<dbReference type="InterPro" id="IPR036869">
    <property type="entry name" value="J_dom_sf"/>
</dbReference>
<comment type="caution">
    <text evidence="9">The sequence shown here is derived from an EMBL/GenBank/DDBJ whole genome shotgun (WGS) entry which is preliminary data.</text>
</comment>
<dbReference type="EMBL" id="JANIBJ010000011">
    <property type="protein sequence ID" value="MCQ8103988.1"/>
    <property type="molecule type" value="Genomic_DNA"/>
</dbReference>
<feature type="transmembrane region" description="Helical" evidence="7">
    <location>
        <begin position="56"/>
        <end position="76"/>
    </location>
</feature>
<organism evidence="9 10">
    <name type="scientific">Methylomonas subterranea</name>
    <dbReference type="NCBI Taxonomy" id="2952225"/>
    <lineage>
        <taxon>Bacteria</taxon>
        <taxon>Pseudomonadati</taxon>
        <taxon>Pseudomonadota</taxon>
        <taxon>Gammaproteobacteria</taxon>
        <taxon>Methylococcales</taxon>
        <taxon>Methylococcaceae</taxon>
        <taxon>Methylomonas</taxon>
    </lineage>
</organism>
<keyword evidence="5" id="KW-0143">Chaperone</keyword>
<keyword evidence="4 7" id="KW-0472">Membrane</keyword>
<keyword evidence="3 7" id="KW-1133">Transmembrane helix</keyword>
<name>A0ABT1TEU6_9GAMM</name>
<feature type="transmembrane region" description="Helical" evidence="7">
    <location>
        <begin position="6"/>
        <end position="21"/>
    </location>
</feature>
<evidence type="ECO:0000256" key="4">
    <source>
        <dbReference type="ARBA" id="ARBA00023136"/>
    </source>
</evidence>
<evidence type="ECO:0000256" key="6">
    <source>
        <dbReference type="ARBA" id="ARBA00038105"/>
    </source>
</evidence>
<dbReference type="SUPFAM" id="SSF46565">
    <property type="entry name" value="Chaperone J-domain"/>
    <property type="match status" value="1"/>
</dbReference>
<gene>
    <name evidence="9" type="ORF">NP590_07720</name>
</gene>
<dbReference type="Proteomes" id="UP001524499">
    <property type="component" value="Unassembled WGS sequence"/>
</dbReference>
<dbReference type="SMART" id="SM00271">
    <property type="entry name" value="DnaJ"/>
    <property type="match status" value="1"/>
</dbReference>
<evidence type="ECO:0000256" key="5">
    <source>
        <dbReference type="ARBA" id="ARBA00023186"/>
    </source>
</evidence>
<dbReference type="InterPro" id="IPR001623">
    <property type="entry name" value="DnaJ_domain"/>
</dbReference>
<reference evidence="9 10" key="1">
    <citation type="submission" date="2022-07" db="EMBL/GenBank/DDBJ databases">
        <title>Methylomonas rivi sp. nov., Methylomonas rosea sp. nov., Methylomonas aureus sp. nov. and Methylomonas subterranea sp. nov., four novel methanotrophs isolated from a freshwater creek and the deep terrestrial subsurface.</title>
        <authorList>
            <person name="Abin C."/>
            <person name="Sankaranarayanan K."/>
            <person name="Garner C."/>
            <person name="Sindelar R."/>
            <person name="Kotary K."/>
            <person name="Garner R."/>
            <person name="Barclay S."/>
            <person name="Lawson P."/>
            <person name="Krumholz L."/>
        </authorList>
    </citation>
    <scope>NUCLEOTIDE SEQUENCE [LARGE SCALE GENOMIC DNA]</scope>
    <source>
        <strain evidence="9 10">SURF-2</strain>
    </source>
</reference>
<dbReference type="RefSeq" id="WP_256601739.1">
    <property type="nucleotide sequence ID" value="NZ_JANIBJ010000011.1"/>
</dbReference>
<evidence type="ECO:0000256" key="1">
    <source>
        <dbReference type="ARBA" id="ARBA00004167"/>
    </source>
</evidence>
<feature type="domain" description="J" evidence="8">
    <location>
        <begin position="113"/>
        <end position="164"/>
    </location>
</feature>
<keyword evidence="2 7" id="KW-0812">Transmembrane</keyword>
<proteinExistence type="inferred from homology"/>
<dbReference type="Gene3D" id="1.10.287.110">
    <property type="entry name" value="DnaJ domain"/>
    <property type="match status" value="1"/>
</dbReference>
<evidence type="ECO:0000256" key="3">
    <source>
        <dbReference type="ARBA" id="ARBA00022989"/>
    </source>
</evidence>
<feature type="transmembrane region" description="Helical" evidence="7">
    <location>
        <begin position="33"/>
        <end position="50"/>
    </location>
</feature>
<protein>
    <submittedName>
        <fullName evidence="9">Molecular chaperone DnaJ</fullName>
    </submittedName>
</protein>
<dbReference type="CDD" id="cd06257">
    <property type="entry name" value="DnaJ"/>
    <property type="match status" value="1"/>
</dbReference>
<accession>A0ABT1TEU6</accession>
<evidence type="ECO:0000259" key="8">
    <source>
        <dbReference type="PROSITE" id="PS50076"/>
    </source>
</evidence>
<dbReference type="PANTHER" id="PTHR12763">
    <property type="match status" value="1"/>
</dbReference>
<sequence length="164" mass="18355">MIRILLLLVPVIAIYLAIRWLQKTPAEQSVGRIKKTAWVFFILLLLLLALSGKLNMLFAAIGVAIAFIVRLLPLIVQYAPQLRRLWQNLNKQRPRDGRQYTRGPARTGMSKAEALDVLGLKSGATESQIVAAHRKLISRLHPDRGGSDYLAAQINLAKKILLEN</sequence>
<comment type="similarity">
    <text evidence="6">Belongs to the TIM14 family.</text>
</comment>
<dbReference type="PANTHER" id="PTHR12763:SF28">
    <property type="entry name" value="GEO10507P1-RELATED"/>
    <property type="match status" value="1"/>
</dbReference>
<dbReference type="PROSITE" id="PS50076">
    <property type="entry name" value="DNAJ_2"/>
    <property type="match status" value="1"/>
</dbReference>
<comment type="subcellular location">
    <subcellularLocation>
        <location evidence="1">Membrane</location>
        <topology evidence="1">Single-pass membrane protein</topology>
    </subcellularLocation>
</comment>
<evidence type="ECO:0000256" key="2">
    <source>
        <dbReference type="ARBA" id="ARBA00022692"/>
    </source>
</evidence>
<evidence type="ECO:0000313" key="9">
    <source>
        <dbReference type="EMBL" id="MCQ8103988.1"/>
    </source>
</evidence>
<keyword evidence="10" id="KW-1185">Reference proteome</keyword>
<evidence type="ECO:0000313" key="10">
    <source>
        <dbReference type="Proteomes" id="UP001524499"/>
    </source>
</evidence>
<evidence type="ECO:0000256" key="7">
    <source>
        <dbReference type="SAM" id="Phobius"/>
    </source>
</evidence>